<dbReference type="GO" id="GO:0005682">
    <property type="term" value="C:U5 snRNP"/>
    <property type="evidence" value="ECO:0007669"/>
    <property type="project" value="TreeGrafter"/>
</dbReference>
<dbReference type="Gene3D" id="3.90.1570.40">
    <property type="match status" value="1"/>
</dbReference>
<dbReference type="InterPro" id="IPR021983">
    <property type="entry name" value="PRP8_domainIV"/>
</dbReference>
<evidence type="ECO:0000313" key="3">
    <source>
        <dbReference type="Proteomes" id="UP000324705"/>
    </source>
</evidence>
<dbReference type="OMA" id="CMGRTKQ"/>
<dbReference type="Gramene" id="TRITD3Bv1G019750.1">
    <property type="protein sequence ID" value="TRITD3Bv1G019750.1"/>
    <property type="gene ID" value="TRITD3Bv1G019750"/>
</dbReference>
<organism evidence="2 3">
    <name type="scientific">Triticum turgidum subsp. durum</name>
    <name type="common">Durum wheat</name>
    <name type="synonym">Triticum durum</name>
    <dbReference type="NCBI Taxonomy" id="4567"/>
    <lineage>
        <taxon>Eukaryota</taxon>
        <taxon>Viridiplantae</taxon>
        <taxon>Streptophyta</taxon>
        <taxon>Embryophyta</taxon>
        <taxon>Tracheophyta</taxon>
        <taxon>Spermatophyta</taxon>
        <taxon>Magnoliopsida</taxon>
        <taxon>Liliopsida</taxon>
        <taxon>Poales</taxon>
        <taxon>Poaceae</taxon>
        <taxon>BOP clade</taxon>
        <taxon>Pooideae</taxon>
        <taxon>Triticodae</taxon>
        <taxon>Triticeae</taxon>
        <taxon>Triticinae</taxon>
        <taxon>Triticum</taxon>
    </lineage>
</organism>
<dbReference type="InterPro" id="IPR027652">
    <property type="entry name" value="PRP8"/>
</dbReference>
<dbReference type="SUPFAM" id="SSF53098">
    <property type="entry name" value="Ribonuclease H-like"/>
    <property type="match status" value="1"/>
</dbReference>
<keyword evidence="3" id="KW-1185">Reference proteome</keyword>
<accession>A0A9R1Q746</accession>
<evidence type="ECO:0000259" key="1">
    <source>
        <dbReference type="Pfam" id="PF12134"/>
    </source>
</evidence>
<dbReference type="PANTHER" id="PTHR11140">
    <property type="entry name" value="PRE-MRNA SPLICING FACTOR PRP8"/>
    <property type="match status" value="1"/>
</dbReference>
<dbReference type="GO" id="GO:0071013">
    <property type="term" value="C:catalytic step 2 spliceosome"/>
    <property type="evidence" value="ECO:0007669"/>
    <property type="project" value="TreeGrafter"/>
</dbReference>
<feature type="domain" description="PRP8" evidence="1">
    <location>
        <begin position="180"/>
        <end position="229"/>
    </location>
</feature>
<dbReference type="FunFam" id="3.90.1570.40:FF:000001">
    <property type="entry name" value="Pre-mRNA-processing-splicing factor 8"/>
    <property type="match status" value="1"/>
</dbReference>
<dbReference type="InterPro" id="IPR043172">
    <property type="entry name" value="Prp8_domainIV_palm"/>
</dbReference>
<dbReference type="AlphaFoldDB" id="A0A9R1Q746"/>
<dbReference type="Proteomes" id="UP000324705">
    <property type="component" value="Chromosome 3B"/>
</dbReference>
<dbReference type="GO" id="GO:0030620">
    <property type="term" value="F:U2 snRNA binding"/>
    <property type="evidence" value="ECO:0007669"/>
    <property type="project" value="TreeGrafter"/>
</dbReference>
<dbReference type="PANTHER" id="PTHR11140:SF0">
    <property type="entry name" value="PRE-MRNA-PROCESSING-SPLICING FACTOR 8"/>
    <property type="match status" value="1"/>
</dbReference>
<dbReference type="Pfam" id="PF12134">
    <property type="entry name" value="PRP8_domainIV"/>
    <property type="match status" value="1"/>
</dbReference>
<proteinExistence type="predicted"/>
<dbReference type="InterPro" id="IPR012337">
    <property type="entry name" value="RNaseH-like_sf"/>
</dbReference>
<dbReference type="GO" id="GO:0030619">
    <property type="term" value="F:U1 snRNA binding"/>
    <property type="evidence" value="ECO:0007669"/>
    <property type="project" value="TreeGrafter"/>
</dbReference>
<dbReference type="Gene3D" id="3.30.420.230">
    <property type="match status" value="1"/>
</dbReference>
<sequence>MDLCQVLGQELDALEIERVQKETIHPRKSCKMNSSCADFPFAAHRWQMSKPSLFCESKDVFDQKASNKHWIDVQPRWGDYNSHDIERYARAKFMDYTTHNLSIYRSRTGVMIGLDLVYNLHSAFGKWFPGSKPLLQQALNKIMKLNHALYVLRERIRKGLQLYSSEPTAHRAISVFIELRYRDIFSNQIVWFVDDTNVYRVTIHKTEGNMTAKPINGAIFIFNPRTGQPTISEGHPHKCMGRTKQVIVTRKGMLDPLEVKANYCDKGMSKQHLHRRQICVSGPSLL</sequence>
<dbReference type="GO" id="GO:0017070">
    <property type="term" value="F:U6 snRNA binding"/>
    <property type="evidence" value="ECO:0007669"/>
    <property type="project" value="TreeGrafter"/>
</dbReference>
<gene>
    <name evidence="2" type="ORF">TRITD_3Bv1G019750</name>
</gene>
<dbReference type="GO" id="GO:0000244">
    <property type="term" value="P:spliceosomal tri-snRNP complex assembly"/>
    <property type="evidence" value="ECO:0007669"/>
    <property type="project" value="TreeGrafter"/>
</dbReference>
<dbReference type="GO" id="GO:0030623">
    <property type="term" value="F:U5 snRNA binding"/>
    <property type="evidence" value="ECO:0007669"/>
    <property type="project" value="TreeGrafter"/>
</dbReference>
<dbReference type="GO" id="GO:0097157">
    <property type="term" value="F:pre-mRNA intronic binding"/>
    <property type="evidence" value="ECO:0007669"/>
    <property type="project" value="TreeGrafter"/>
</dbReference>
<name>A0A9R1Q746_TRITD</name>
<dbReference type="EMBL" id="LT934116">
    <property type="protein sequence ID" value="VAH72089.1"/>
    <property type="molecule type" value="Genomic_DNA"/>
</dbReference>
<protein>
    <recommendedName>
        <fullName evidence="1">PRP8 domain-containing protein</fullName>
    </recommendedName>
</protein>
<reference evidence="2 3" key="1">
    <citation type="submission" date="2017-09" db="EMBL/GenBank/DDBJ databases">
        <authorList>
            <consortium name="International Durum Wheat Genome Sequencing Consortium (IDWGSC)"/>
            <person name="Milanesi L."/>
        </authorList>
    </citation>
    <scope>NUCLEOTIDE SEQUENCE [LARGE SCALE GENOMIC DNA]</scope>
    <source>
        <strain evidence="3">cv. Svevo</strain>
    </source>
</reference>
<evidence type="ECO:0000313" key="2">
    <source>
        <dbReference type="EMBL" id="VAH72089.1"/>
    </source>
</evidence>